<sequence length="426" mass="47194">MVKSSNVAVHSHIKSLGLDEHGIPIKVANAVVGNDNAREAAGLIVDMVKSRKMAGKAVLISGPIGCGKTALAVGISCELGPETPFTTMSGSEMYSSEIKKTEVLQEALRRSILVKIRELKDIYEGEIVELKIVDEDNPLCSYSKKVKEMFITLKTTKESKRLKLSPMLHEQIDKQKIISGDVVYIEMSSGIIKKLGRSEAHMNDFDLEADAYVPIPKGEVQKRKEVIQSVTLHDLDMANAKPSGQDMLSLVFRILNPKKSEITDRLRGDVNRMVNEYMERGNADVIPGVLFIDEVHMLDIECFTFLHKVLESPLSPTIIFASNKGDELIRGSDGVAGCFGITKDLLDRVVVINISGNDAESNKEILRMRMNEEGLEMDENAFDVFAKLSVSRSLRYCTSLVPLLKTYGKVIAVEDVEEISTLFQDD</sequence>
<evidence type="ECO:0000256" key="4">
    <source>
        <dbReference type="ARBA" id="ARBA00022801"/>
    </source>
</evidence>
<evidence type="ECO:0000259" key="11">
    <source>
        <dbReference type="SMART" id="SM00382"/>
    </source>
</evidence>
<feature type="domain" description="AAA+ ATPase" evidence="11">
    <location>
        <begin position="54"/>
        <end position="356"/>
    </location>
</feature>
<dbReference type="HOGENOM" id="CLU_028311_1_1_1"/>
<dbReference type="InterPro" id="IPR010339">
    <property type="entry name" value="TIP49_P-loop"/>
</dbReference>
<reference evidence="12 13" key="1">
    <citation type="journal article" date="2014" name="MBio">
        <title>The Ordospora colligata genome; evolution of extreme reduction in microsporidia and host-to-parasite horizontal gene transfer.</title>
        <authorList>
            <person name="Pombert J.-F."/>
            <person name="Haag K.L."/>
            <person name="Beidas S."/>
            <person name="Ebert D."/>
            <person name="Keeling P.J."/>
        </authorList>
    </citation>
    <scope>NUCLEOTIDE SEQUENCE [LARGE SCALE GENOMIC DNA]</scope>
    <source>
        <strain evidence="12 13">OC4</strain>
    </source>
</reference>
<comment type="subcellular location">
    <subcellularLocation>
        <location evidence="1 10">Nucleus</location>
    </subcellularLocation>
</comment>
<dbReference type="GO" id="GO:0005634">
    <property type="term" value="C:nucleus"/>
    <property type="evidence" value="ECO:0007669"/>
    <property type="project" value="UniProtKB-SubCell"/>
</dbReference>
<dbReference type="Pfam" id="PF17856">
    <property type="entry name" value="TIP49_C"/>
    <property type="match status" value="1"/>
</dbReference>
<dbReference type="InterPro" id="IPR027238">
    <property type="entry name" value="RuvB-like"/>
</dbReference>
<accession>A0A0B2UMQ6</accession>
<keyword evidence="13" id="KW-1185">Reference proteome</keyword>
<keyword evidence="8 10" id="KW-0539">Nucleus</keyword>
<dbReference type="InterPro" id="IPR041048">
    <property type="entry name" value="RuvB-like_C"/>
</dbReference>
<name>A0A0B2UMQ6_9MICR</name>
<dbReference type="SUPFAM" id="SSF52540">
    <property type="entry name" value="P-loop containing nucleoside triphosphate hydrolases"/>
    <property type="match status" value="1"/>
</dbReference>
<dbReference type="InterPro" id="IPR042487">
    <property type="entry name" value="RuvBL1/2_DNA/RNA_bd_dom"/>
</dbReference>
<dbReference type="InParanoid" id="A0A0B2UMQ6"/>
<dbReference type="STRING" id="1354746.A0A0B2UMQ6"/>
<evidence type="ECO:0000256" key="6">
    <source>
        <dbReference type="ARBA" id="ARBA00022840"/>
    </source>
</evidence>
<evidence type="ECO:0000256" key="7">
    <source>
        <dbReference type="ARBA" id="ARBA00022853"/>
    </source>
</evidence>
<proteinExistence type="inferred from homology"/>
<keyword evidence="10" id="KW-0805">Transcription regulation</keyword>
<keyword evidence="10" id="KW-0234">DNA repair</keyword>
<dbReference type="EMBL" id="JOKQ01000002">
    <property type="protein sequence ID" value="KHN70337.1"/>
    <property type="molecule type" value="Genomic_DNA"/>
</dbReference>
<evidence type="ECO:0000256" key="2">
    <source>
        <dbReference type="ARBA" id="ARBA00007519"/>
    </source>
</evidence>
<comment type="catalytic activity">
    <reaction evidence="9 10">
        <text>ATP + H2O = ADP + phosphate + H(+)</text>
        <dbReference type="Rhea" id="RHEA:13065"/>
        <dbReference type="ChEBI" id="CHEBI:15377"/>
        <dbReference type="ChEBI" id="CHEBI:15378"/>
        <dbReference type="ChEBI" id="CHEBI:30616"/>
        <dbReference type="ChEBI" id="CHEBI:43474"/>
        <dbReference type="ChEBI" id="CHEBI:456216"/>
        <dbReference type="EC" id="3.6.4.12"/>
    </reaction>
</comment>
<keyword evidence="4 10" id="KW-0378">Hydrolase</keyword>
<evidence type="ECO:0000256" key="5">
    <source>
        <dbReference type="ARBA" id="ARBA00022806"/>
    </source>
</evidence>
<protein>
    <recommendedName>
        <fullName evidence="10">RuvB-like helicase</fullName>
        <ecNumber evidence="10">3.6.4.12</ecNumber>
    </recommendedName>
</protein>
<dbReference type="GO" id="GO:0006281">
    <property type="term" value="P:DNA repair"/>
    <property type="evidence" value="ECO:0007669"/>
    <property type="project" value="UniProtKB-KW"/>
</dbReference>
<dbReference type="RefSeq" id="XP_014564379.1">
    <property type="nucleotide sequence ID" value="XM_014708893.1"/>
</dbReference>
<dbReference type="FunFam" id="2.40.50.360:FF:000001">
    <property type="entry name" value="RuvB-like helicase"/>
    <property type="match status" value="1"/>
</dbReference>
<dbReference type="GeneID" id="26261271"/>
<dbReference type="GO" id="GO:0016887">
    <property type="term" value="F:ATP hydrolysis activity"/>
    <property type="evidence" value="ECO:0007669"/>
    <property type="project" value="RHEA"/>
</dbReference>
<dbReference type="Pfam" id="PF06068">
    <property type="entry name" value="TIP49"/>
    <property type="match status" value="1"/>
</dbReference>
<dbReference type="SMART" id="SM00382">
    <property type="entry name" value="AAA"/>
    <property type="match status" value="1"/>
</dbReference>
<dbReference type="Gene3D" id="1.10.8.60">
    <property type="match status" value="1"/>
</dbReference>
<comment type="caution">
    <text evidence="12">The sequence shown here is derived from an EMBL/GenBank/DDBJ whole genome shotgun (WGS) entry which is preliminary data.</text>
</comment>
<evidence type="ECO:0000256" key="3">
    <source>
        <dbReference type="ARBA" id="ARBA00022741"/>
    </source>
</evidence>
<dbReference type="InterPro" id="IPR003593">
    <property type="entry name" value="AAA+_ATPase"/>
</dbReference>
<evidence type="ECO:0000313" key="12">
    <source>
        <dbReference type="EMBL" id="KHN70337.1"/>
    </source>
</evidence>
<dbReference type="AlphaFoldDB" id="A0A0B2UMQ6"/>
<gene>
    <name evidence="12" type="ORF">M896_021760</name>
</gene>
<dbReference type="InterPro" id="IPR027417">
    <property type="entry name" value="P-loop_NTPase"/>
</dbReference>
<evidence type="ECO:0000256" key="8">
    <source>
        <dbReference type="ARBA" id="ARBA00023242"/>
    </source>
</evidence>
<comment type="similarity">
    <text evidence="2 10">Belongs to the RuvB family.</text>
</comment>
<dbReference type="Gene3D" id="2.40.50.360">
    <property type="entry name" value="RuvB-like helicase, domain II"/>
    <property type="match status" value="1"/>
</dbReference>
<dbReference type="VEuPathDB" id="MicrosporidiaDB:M896_021760"/>
<comment type="function">
    <text evidence="10">DNA helicase participates in several chromatin remodeling complexes, including the SWR1 and the INO80 complexes.</text>
</comment>
<dbReference type="GO" id="GO:0005524">
    <property type="term" value="F:ATP binding"/>
    <property type="evidence" value="ECO:0007669"/>
    <property type="project" value="UniProtKB-KW"/>
</dbReference>
<evidence type="ECO:0000256" key="1">
    <source>
        <dbReference type="ARBA" id="ARBA00004123"/>
    </source>
</evidence>
<organism evidence="12 13">
    <name type="scientific">Ordospora colligata OC4</name>
    <dbReference type="NCBI Taxonomy" id="1354746"/>
    <lineage>
        <taxon>Eukaryota</taxon>
        <taxon>Fungi</taxon>
        <taxon>Fungi incertae sedis</taxon>
        <taxon>Microsporidia</taxon>
        <taxon>Ordosporidae</taxon>
        <taxon>Ordospora</taxon>
    </lineage>
</organism>
<dbReference type="GO" id="GO:0006325">
    <property type="term" value="P:chromatin organization"/>
    <property type="evidence" value="ECO:0007669"/>
    <property type="project" value="UniProtKB-KW"/>
</dbReference>
<dbReference type="Proteomes" id="UP000031056">
    <property type="component" value="Unassembled WGS sequence"/>
</dbReference>
<dbReference type="EC" id="3.6.4.12" evidence="10"/>
<dbReference type="OrthoDB" id="10060499at2759"/>
<keyword evidence="5 10" id="KW-0347">Helicase</keyword>
<evidence type="ECO:0000256" key="10">
    <source>
        <dbReference type="RuleBase" id="RU363048"/>
    </source>
</evidence>
<dbReference type="Gene3D" id="3.40.50.300">
    <property type="entry name" value="P-loop containing nucleotide triphosphate hydrolases"/>
    <property type="match status" value="1"/>
</dbReference>
<evidence type="ECO:0000256" key="9">
    <source>
        <dbReference type="ARBA" id="ARBA00047995"/>
    </source>
</evidence>
<evidence type="ECO:0000313" key="13">
    <source>
        <dbReference type="Proteomes" id="UP000031056"/>
    </source>
</evidence>
<keyword evidence="7 10" id="KW-0156">Chromatin regulator</keyword>
<keyword evidence="10" id="KW-0804">Transcription</keyword>
<dbReference type="FunCoup" id="A0A0B2UMQ6">
    <property type="interactions" value="318"/>
</dbReference>
<keyword evidence="10" id="KW-0227">DNA damage</keyword>
<dbReference type="GO" id="GO:0003678">
    <property type="term" value="F:DNA helicase activity"/>
    <property type="evidence" value="ECO:0007669"/>
    <property type="project" value="UniProtKB-EC"/>
</dbReference>
<dbReference type="PANTHER" id="PTHR11093">
    <property type="entry name" value="RUVB-RELATED REPTIN AND PONTIN"/>
    <property type="match status" value="1"/>
</dbReference>
<keyword evidence="6 10" id="KW-0067">ATP-binding</keyword>
<keyword evidence="3 10" id="KW-0547">Nucleotide-binding</keyword>